<dbReference type="InterPro" id="IPR014721">
    <property type="entry name" value="Ribsml_uS5_D2-typ_fold_subgr"/>
</dbReference>
<dbReference type="Pfam" id="PF00288">
    <property type="entry name" value="GHMP_kinases_N"/>
    <property type="match status" value="1"/>
</dbReference>
<dbReference type="SUPFAM" id="SSF54211">
    <property type="entry name" value="Ribosomal protein S5 domain 2-like"/>
    <property type="match status" value="1"/>
</dbReference>
<dbReference type="eggNOG" id="COG1907">
    <property type="taxonomic scope" value="Bacteria"/>
</dbReference>
<dbReference type="PANTHER" id="PTHR20861">
    <property type="entry name" value="HOMOSERINE/4-DIPHOSPHOCYTIDYL-2-C-METHYL-D-ERYTHRITOL KINASE"/>
    <property type="match status" value="1"/>
</dbReference>
<dbReference type="SUPFAM" id="SSF55060">
    <property type="entry name" value="GHMP Kinase, C-terminal domain"/>
    <property type="match status" value="1"/>
</dbReference>
<dbReference type="InterPro" id="IPR013750">
    <property type="entry name" value="GHMP_kinase_C_dom"/>
</dbReference>
<dbReference type="Pfam" id="PF08544">
    <property type="entry name" value="GHMP_kinases_C"/>
    <property type="match status" value="1"/>
</dbReference>
<dbReference type="InterPro" id="IPR036554">
    <property type="entry name" value="GHMP_kinase_C_sf"/>
</dbReference>
<dbReference type="Proteomes" id="UP000002440">
    <property type="component" value="Chromosome"/>
</dbReference>
<evidence type="ECO:0000256" key="1">
    <source>
        <dbReference type="ARBA" id="ARBA00022605"/>
    </source>
</evidence>
<dbReference type="AlphaFoldDB" id="Q1H0Q8"/>
<evidence type="ECO:0000259" key="7">
    <source>
        <dbReference type="Pfam" id="PF08544"/>
    </source>
</evidence>
<dbReference type="EMBL" id="CP000284">
    <property type="protein sequence ID" value="ABE49929.1"/>
    <property type="molecule type" value="Genomic_DNA"/>
</dbReference>
<dbReference type="GO" id="GO:0008652">
    <property type="term" value="P:amino acid biosynthetic process"/>
    <property type="evidence" value="ECO:0007669"/>
    <property type="project" value="UniProtKB-KW"/>
</dbReference>
<evidence type="ECO:0000313" key="8">
    <source>
        <dbReference type="EMBL" id="ABE49929.1"/>
    </source>
</evidence>
<keyword evidence="5" id="KW-0067">ATP-binding</keyword>
<keyword evidence="9" id="KW-1185">Reference proteome</keyword>
<feature type="domain" description="GHMP kinase N-terminal" evidence="6">
    <location>
        <begin position="46"/>
        <end position="116"/>
    </location>
</feature>
<protein>
    <submittedName>
        <fullName evidence="8">Beta-ribofuranosylaminobenzene 5'-phosphate synthase</fullName>
    </submittedName>
</protein>
<keyword evidence="1" id="KW-0028">Amino-acid biosynthesis</keyword>
<feature type="domain" description="GHMP kinase C-terminal" evidence="7">
    <location>
        <begin position="195"/>
        <end position="281"/>
    </location>
</feature>
<keyword evidence="2" id="KW-0808">Transferase</keyword>
<dbReference type="InterPro" id="IPR004422">
    <property type="entry name" value="RFAP_synthase"/>
</dbReference>
<dbReference type="InterPro" id="IPR006204">
    <property type="entry name" value="GHMP_kinase_N_dom"/>
</dbReference>
<gene>
    <name evidence="8" type="ordered locus">Mfla_1661</name>
</gene>
<dbReference type="STRING" id="265072.Mfla_1661"/>
<evidence type="ECO:0000259" key="6">
    <source>
        <dbReference type="Pfam" id="PF00288"/>
    </source>
</evidence>
<dbReference type="Gene3D" id="3.30.230.10">
    <property type="match status" value="1"/>
</dbReference>
<evidence type="ECO:0000256" key="3">
    <source>
        <dbReference type="ARBA" id="ARBA00022741"/>
    </source>
</evidence>
<organism evidence="8 9">
    <name type="scientific">Methylobacillus flagellatus (strain ATCC 51484 / DSM 6875 / VKM B-1610 / KT)</name>
    <dbReference type="NCBI Taxonomy" id="265072"/>
    <lineage>
        <taxon>Bacteria</taxon>
        <taxon>Pseudomonadati</taxon>
        <taxon>Pseudomonadota</taxon>
        <taxon>Betaproteobacteria</taxon>
        <taxon>Nitrosomonadales</taxon>
        <taxon>Methylophilaceae</taxon>
        <taxon>Methylobacillus</taxon>
    </lineage>
</organism>
<sequence>MGFFDLNGDLGRRFGSIGVSLSQPATELHAWPAQVFSAEGPGAARAVRVATRLSESLGLQGGMDMRLVRAIPEHAGLGSGTQMALAVGVALNQLFNLGLTIRDIALLTERGARSGIGIGTFATGGVVIDGGRGEHTVVPPVIARAEFPGNWRIILIFDHTQTGVHGDAEIDAFRSLPKFPSHTAATLCRHVLMQALPALAEHDLTTFGAAIRALQEHTGDHFAPAQGGRYASPRVTEVLEWLEAAGVACFGQSSWGPTGFAVFPDESEARAVASHLQEVFAHYPALEFMVCEGRNEGGVVNDLPAIVAAI</sequence>
<evidence type="ECO:0000256" key="2">
    <source>
        <dbReference type="ARBA" id="ARBA00022679"/>
    </source>
</evidence>
<name>Q1H0Q8_METFK</name>
<dbReference type="GO" id="GO:0005524">
    <property type="term" value="F:ATP binding"/>
    <property type="evidence" value="ECO:0007669"/>
    <property type="project" value="UniProtKB-KW"/>
</dbReference>
<dbReference type="PANTHER" id="PTHR20861:SF6">
    <property type="entry name" value="BETA-RIBOFURANOSYLPHENOL 5'-PHOSPHATE SYNTHASE"/>
    <property type="match status" value="1"/>
</dbReference>
<evidence type="ECO:0000256" key="4">
    <source>
        <dbReference type="ARBA" id="ARBA00022777"/>
    </source>
</evidence>
<dbReference type="NCBIfam" id="TIGR00144">
    <property type="entry name" value="beta_RFAP_syn"/>
    <property type="match status" value="1"/>
</dbReference>
<keyword evidence="3" id="KW-0547">Nucleotide-binding</keyword>
<dbReference type="InterPro" id="IPR020568">
    <property type="entry name" value="Ribosomal_Su5_D2-typ_SF"/>
</dbReference>
<dbReference type="KEGG" id="mfa:Mfla_1661"/>
<reference evidence="8 9" key="1">
    <citation type="submission" date="2006-03" db="EMBL/GenBank/DDBJ databases">
        <title>Complete sequence of Methylobacillus flagellatus KT.</title>
        <authorList>
            <consortium name="US DOE Joint Genome Institute"/>
            <person name="Copeland A."/>
            <person name="Lucas S."/>
            <person name="Lapidus A."/>
            <person name="Barry K."/>
            <person name="Detter J.C."/>
            <person name="Glavina del Rio T."/>
            <person name="Hammon N."/>
            <person name="Israni S."/>
            <person name="Dalin E."/>
            <person name="Tice H."/>
            <person name="Pitluck S."/>
            <person name="Brettin T."/>
            <person name="Bruce D."/>
            <person name="Han C."/>
            <person name="Tapia R."/>
            <person name="Saunders E."/>
            <person name="Gilna P."/>
            <person name="Schmutz J."/>
            <person name="Larimer F."/>
            <person name="Land M."/>
            <person name="Kyrpides N."/>
            <person name="Anderson I."/>
            <person name="Richardson P."/>
        </authorList>
    </citation>
    <scope>NUCLEOTIDE SEQUENCE [LARGE SCALE GENOMIC DNA]</scope>
    <source>
        <strain evidence="9">KT / ATCC 51484 / DSM 6875</strain>
    </source>
</reference>
<dbReference type="Gene3D" id="3.30.70.890">
    <property type="entry name" value="GHMP kinase, C-terminal domain"/>
    <property type="match status" value="1"/>
</dbReference>
<dbReference type="GO" id="GO:0016301">
    <property type="term" value="F:kinase activity"/>
    <property type="evidence" value="ECO:0007669"/>
    <property type="project" value="UniProtKB-KW"/>
</dbReference>
<proteinExistence type="predicted"/>
<accession>Q1H0Q8</accession>
<keyword evidence="4" id="KW-0418">Kinase</keyword>
<dbReference type="HOGENOM" id="CLU_061764_0_0_4"/>
<evidence type="ECO:0000256" key="5">
    <source>
        <dbReference type="ARBA" id="ARBA00022840"/>
    </source>
</evidence>
<dbReference type="PIRSF" id="PIRSF004884">
    <property type="entry name" value="Sugar_kin_arch"/>
    <property type="match status" value="1"/>
</dbReference>
<evidence type="ECO:0000313" key="9">
    <source>
        <dbReference type="Proteomes" id="UP000002440"/>
    </source>
</evidence>